<proteinExistence type="predicted"/>
<evidence type="ECO:0000313" key="2">
    <source>
        <dbReference type="Proteomes" id="UP000657177"/>
    </source>
</evidence>
<evidence type="ECO:0000313" key="1">
    <source>
        <dbReference type="EMBL" id="MBA2133617.1"/>
    </source>
</evidence>
<protein>
    <submittedName>
        <fullName evidence="1">Cyclic lactone autoinducer peptide</fullName>
    </submittedName>
</protein>
<sequence>MRKWILSVVLSVLAVLATCTMSMACLLLFYQPEIPQK</sequence>
<accession>A0A8J6HY16</accession>
<gene>
    <name evidence="1" type="ORF">G5B42_08715</name>
</gene>
<organism evidence="1 2">
    <name type="scientific">Capillibacterium thermochitinicola</name>
    <dbReference type="NCBI Taxonomy" id="2699427"/>
    <lineage>
        <taxon>Bacteria</taxon>
        <taxon>Bacillati</taxon>
        <taxon>Bacillota</taxon>
        <taxon>Capillibacterium</taxon>
    </lineage>
</organism>
<keyword evidence="2" id="KW-1185">Reference proteome</keyword>
<dbReference type="Proteomes" id="UP000657177">
    <property type="component" value="Unassembled WGS sequence"/>
</dbReference>
<dbReference type="PROSITE" id="PS51257">
    <property type="entry name" value="PROKAR_LIPOPROTEIN"/>
    <property type="match status" value="1"/>
</dbReference>
<reference evidence="1" key="1">
    <citation type="submission" date="2020-06" db="EMBL/GenBank/DDBJ databases">
        <title>Novel chitinolytic bacterium.</title>
        <authorList>
            <person name="Ungkulpasvich U."/>
            <person name="Kosugi A."/>
            <person name="Uke A."/>
        </authorList>
    </citation>
    <scope>NUCLEOTIDE SEQUENCE</scope>
    <source>
        <strain evidence="1">UUS1-1</strain>
    </source>
</reference>
<dbReference type="EMBL" id="JAAKDE010000016">
    <property type="protein sequence ID" value="MBA2133617.1"/>
    <property type="molecule type" value="Genomic_DNA"/>
</dbReference>
<dbReference type="AlphaFoldDB" id="A0A8J6HY16"/>
<dbReference type="InterPro" id="IPR009229">
    <property type="entry name" value="AgrD"/>
</dbReference>
<dbReference type="NCBIfam" id="TIGR04223">
    <property type="entry name" value="quorum_AgrD"/>
    <property type="match status" value="1"/>
</dbReference>
<name>A0A8J6HY16_9FIRM</name>
<dbReference type="RefSeq" id="WP_181340084.1">
    <property type="nucleotide sequence ID" value="NZ_JAAKDE010000016.1"/>
</dbReference>
<comment type="caution">
    <text evidence="1">The sequence shown here is derived from an EMBL/GenBank/DDBJ whole genome shotgun (WGS) entry which is preliminary data.</text>
</comment>